<sequence length="189" mass="20438">MLTGQNSDVALTSVANADTSLKVTRTIMDPELILAVISRWAHIGTAIVLVGGTAFFRLVVVPSLEGDSTDLIGRIRERWKKFVHGGIALFLISGLYNYMLMIPKHKGDKLYHPLVGTKILLALAVFFLASALVGNKPGTQKFRDQSKKWTAIMLLLAAVIVGISGFVKVRPYSAAAQESSEVADTAVVE</sequence>
<keyword evidence="3" id="KW-1185">Reference proteome</keyword>
<accession>A0A1P8WJI5</accession>
<reference evidence="2 3" key="1">
    <citation type="journal article" date="2016" name="Front. Microbiol.">
        <title>Fuerstia marisgermanicae gen. nov., sp. nov., an Unusual Member of the Phylum Planctomycetes from the German Wadden Sea.</title>
        <authorList>
            <person name="Kohn T."/>
            <person name="Heuer A."/>
            <person name="Jogler M."/>
            <person name="Vollmers J."/>
            <person name="Boedeker C."/>
            <person name="Bunk B."/>
            <person name="Rast P."/>
            <person name="Borchert D."/>
            <person name="Glockner I."/>
            <person name="Freese H.M."/>
            <person name="Klenk H.P."/>
            <person name="Overmann J."/>
            <person name="Kaster A.K."/>
            <person name="Rohde M."/>
            <person name="Wiegand S."/>
            <person name="Jogler C."/>
        </authorList>
    </citation>
    <scope>NUCLEOTIDE SEQUENCE [LARGE SCALE GENOMIC DNA]</scope>
    <source>
        <strain evidence="2 3">NH11</strain>
    </source>
</reference>
<dbReference type="KEGG" id="fmr:Fuma_03848"/>
<feature type="transmembrane region" description="Helical" evidence="1">
    <location>
        <begin position="149"/>
        <end position="167"/>
    </location>
</feature>
<dbReference type="EMBL" id="CP017641">
    <property type="protein sequence ID" value="APZ94224.1"/>
    <property type="molecule type" value="Genomic_DNA"/>
</dbReference>
<organism evidence="2 3">
    <name type="scientific">Fuerstiella marisgermanici</name>
    <dbReference type="NCBI Taxonomy" id="1891926"/>
    <lineage>
        <taxon>Bacteria</taxon>
        <taxon>Pseudomonadati</taxon>
        <taxon>Planctomycetota</taxon>
        <taxon>Planctomycetia</taxon>
        <taxon>Planctomycetales</taxon>
        <taxon>Planctomycetaceae</taxon>
        <taxon>Fuerstiella</taxon>
    </lineage>
</organism>
<name>A0A1P8WJI5_9PLAN</name>
<protein>
    <submittedName>
        <fullName evidence="2">Copper export protein</fullName>
    </submittedName>
</protein>
<proteinExistence type="predicted"/>
<dbReference type="STRING" id="1891926.Fuma_03848"/>
<feature type="transmembrane region" description="Helical" evidence="1">
    <location>
        <begin position="119"/>
        <end position="137"/>
    </location>
</feature>
<evidence type="ECO:0000313" key="3">
    <source>
        <dbReference type="Proteomes" id="UP000187735"/>
    </source>
</evidence>
<dbReference type="Proteomes" id="UP000187735">
    <property type="component" value="Chromosome"/>
</dbReference>
<keyword evidence="1" id="KW-0472">Membrane</keyword>
<keyword evidence="1" id="KW-1133">Transmembrane helix</keyword>
<keyword evidence="1" id="KW-0812">Transmembrane</keyword>
<evidence type="ECO:0000256" key="1">
    <source>
        <dbReference type="SAM" id="Phobius"/>
    </source>
</evidence>
<evidence type="ECO:0000313" key="2">
    <source>
        <dbReference type="EMBL" id="APZ94224.1"/>
    </source>
</evidence>
<feature type="transmembrane region" description="Helical" evidence="1">
    <location>
        <begin position="82"/>
        <end position="99"/>
    </location>
</feature>
<dbReference type="AlphaFoldDB" id="A0A1P8WJI5"/>
<gene>
    <name evidence="2" type="ORF">Fuma_03848</name>
</gene>
<feature type="transmembrane region" description="Helical" evidence="1">
    <location>
        <begin position="40"/>
        <end position="61"/>
    </location>
</feature>